<keyword evidence="13" id="KW-1185">Reference proteome</keyword>
<dbReference type="InterPro" id="IPR036188">
    <property type="entry name" value="FAD/NAD-bd_sf"/>
</dbReference>
<dbReference type="EMBL" id="BMHA01000012">
    <property type="protein sequence ID" value="GGI08721.1"/>
    <property type="molecule type" value="Genomic_DNA"/>
</dbReference>
<dbReference type="AlphaFoldDB" id="A0A8J3AAM2"/>
<feature type="domain" description="AB hydrolase-1" evidence="10">
    <location>
        <begin position="549"/>
        <end position="798"/>
    </location>
</feature>
<dbReference type="Pfam" id="PF00561">
    <property type="entry name" value="Abhydrolase_1"/>
    <property type="match status" value="1"/>
</dbReference>
<feature type="domain" description="FAD/NAD(P)-binding" evidence="11">
    <location>
        <begin position="14"/>
        <end position="224"/>
    </location>
</feature>
<evidence type="ECO:0000313" key="12">
    <source>
        <dbReference type="EMBL" id="GGI08721.1"/>
    </source>
</evidence>
<keyword evidence="7" id="KW-0503">Monooxygenase</keyword>
<dbReference type="Gene3D" id="3.40.50.1820">
    <property type="entry name" value="alpha/beta hydrolase"/>
    <property type="match status" value="1"/>
</dbReference>
<evidence type="ECO:0000259" key="10">
    <source>
        <dbReference type="Pfam" id="PF00561"/>
    </source>
</evidence>
<dbReference type="GO" id="GO:0004497">
    <property type="term" value="F:monooxygenase activity"/>
    <property type="evidence" value="ECO:0007669"/>
    <property type="project" value="UniProtKB-KW"/>
</dbReference>
<dbReference type="PRINTS" id="PR00411">
    <property type="entry name" value="PNDRDTASEI"/>
</dbReference>
<evidence type="ECO:0000256" key="3">
    <source>
        <dbReference type="ARBA" id="ARBA00022630"/>
    </source>
</evidence>
<dbReference type="Pfam" id="PF07992">
    <property type="entry name" value="Pyr_redox_2"/>
    <property type="match status" value="1"/>
</dbReference>
<keyword evidence="9" id="KW-0472">Membrane</keyword>
<evidence type="ECO:0000256" key="9">
    <source>
        <dbReference type="SAM" id="Phobius"/>
    </source>
</evidence>
<dbReference type="PANTHER" id="PTHR43872">
    <property type="entry name" value="MONOOXYGENASE, PUTATIVE (AFU_ORTHOLOGUE AFUA_8G02570)-RELATED"/>
    <property type="match status" value="1"/>
</dbReference>
<dbReference type="Proteomes" id="UP000650511">
    <property type="component" value="Unassembled WGS sequence"/>
</dbReference>
<organism evidence="12 13">
    <name type="scientific">Egicoccus halophilus</name>
    <dbReference type="NCBI Taxonomy" id="1670830"/>
    <lineage>
        <taxon>Bacteria</taxon>
        <taxon>Bacillati</taxon>
        <taxon>Actinomycetota</taxon>
        <taxon>Nitriliruptoria</taxon>
        <taxon>Egicoccales</taxon>
        <taxon>Egicoccaceae</taxon>
        <taxon>Egicoccus</taxon>
    </lineage>
</organism>
<accession>A0A8J3AAM2</accession>
<evidence type="ECO:0008006" key="14">
    <source>
        <dbReference type="Google" id="ProtNLM"/>
    </source>
</evidence>
<evidence type="ECO:0000256" key="5">
    <source>
        <dbReference type="ARBA" id="ARBA00022857"/>
    </source>
</evidence>
<keyword evidence="6" id="KW-0560">Oxidoreductase</keyword>
<keyword evidence="3" id="KW-0285">Flavoprotein</keyword>
<feature type="transmembrane region" description="Helical" evidence="9">
    <location>
        <begin position="12"/>
        <end position="31"/>
    </location>
</feature>
<evidence type="ECO:0000256" key="1">
    <source>
        <dbReference type="ARBA" id="ARBA00001974"/>
    </source>
</evidence>
<reference evidence="12" key="1">
    <citation type="journal article" date="2014" name="Int. J. Syst. Evol. Microbiol.">
        <title>Complete genome sequence of Corynebacterium casei LMG S-19264T (=DSM 44701T), isolated from a smear-ripened cheese.</title>
        <authorList>
            <consortium name="US DOE Joint Genome Institute (JGI-PGF)"/>
            <person name="Walter F."/>
            <person name="Albersmeier A."/>
            <person name="Kalinowski J."/>
            <person name="Ruckert C."/>
        </authorList>
    </citation>
    <scope>NUCLEOTIDE SEQUENCE</scope>
    <source>
        <strain evidence="12">CGMCC 1.14988</strain>
    </source>
</reference>
<feature type="region of interest" description="Disordered" evidence="8">
    <location>
        <begin position="488"/>
        <end position="523"/>
    </location>
</feature>
<dbReference type="SUPFAM" id="SSF53474">
    <property type="entry name" value="alpha/beta-Hydrolases"/>
    <property type="match status" value="1"/>
</dbReference>
<keyword evidence="9" id="KW-1133">Transmembrane helix</keyword>
<dbReference type="InterPro" id="IPR051820">
    <property type="entry name" value="FAD-binding_MO"/>
</dbReference>
<comment type="cofactor">
    <cofactor evidence="1">
        <name>FAD</name>
        <dbReference type="ChEBI" id="CHEBI:57692"/>
    </cofactor>
</comment>
<evidence type="ECO:0000259" key="11">
    <source>
        <dbReference type="Pfam" id="PF07992"/>
    </source>
</evidence>
<dbReference type="SUPFAM" id="SSF51905">
    <property type="entry name" value="FAD/NAD(P)-binding domain"/>
    <property type="match status" value="1"/>
</dbReference>
<keyword evidence="9" id="KW-0812">Transmembrane</keyword>
<protein>
    <recommendedName>
        <fullName evidence="14">Alpha/beta fold hydrolase</fullName>
    </recommendedName>
</protein>
<keyword evidence="5" id="KW-0521">NADP</keyword>
<evidence type="ECO:0000256" key="8">
    <source>
        <dbReference type="SAM" id="MobiDB-lite"/>
    </source>
</evidence>
<evidence type="ECO:0000256" key="4">
    <source>
        <dbReference type="ARBA" id="ARBA00022827"/>
    </source>
</evidence>
<evidence type="ECO:0000256" key="6">
    <source>
        <dbReference type="ARBA" id="ARBA00023002"/>
    </source>
</evidence>
<gene>
    <name evidence="12" type="ORF">GCM10011354_30510</name>
</gene>
<evidence type="ECO:0000313" key="13">
    <source>
        <dbReference type="Proteomes" id="UP000650511"/>
    </source>
</evidence>
<dbReference type="InterPro" id="IPR023753">
    <property type="entry name" value="FAD/NAD-binding_dom"/>
</dbReference>
<dbReference type="FunFam" id="3.50.50.60:FF:000228">
    <property type="entry name" value="FAD-containing monooxygenase EthA"/>
    <property type="match status" value="1"/>
</dbReference>
<sequence>MSDTTVPVEVEHLDVVIVGAGISGIGAAYYLQRDHPHRRYAVLEARDAIGGTWDLFRYPGIRSDSDLHTFGYEFRPWSDREAIASGDAILRYLRDTAAEYGIDRAVRHRRRLRRAVWSGDDARWHLEVEHTDTGEVSHLTCSWLFSATGYYRYDAGHTPEFPGRDRFRGEFVHPQHWPDDLDTAGKRVVVIGSGATAVTLVPALAGTAASVTMLQRTPTYVLPLPTHDAVADALRRWFGDRRGFALIRRRSIAQQRLIWQFCQRYPGPARRLIRWINVRQLPEGYPVDEHFRPPYDPWDQRLCIAPDGDLFRVIREGTASVVTDRIEHVTEDGIALASGEVLPADVVVTATGLQVLPMGGVEIVVDGEPVELSDTVAYKGMMLSGVPNFSFAIGYTNASWTLKVGLLCEHVSRLLAHMDTHGYDVCRPVLAPGESGTRPFLDFGAGYIRRTVDQLPRQGDAAPWSTSMNYHGDVRLLRTGRVDDPHLHFSRVPTAVRPGRSGGSGPAGEATGDPDGRRPAGAEDEDRFVPLLGGLRLCYRVSGPADGVPLLLVAGLGQDLTSWPERLVSSLTGRGFRVVRFDNRDVGRSSTIDAPPPGRLQQLLARPRPGAYTLADLAADTVQLLDHLDVPAAHVVGMSMGGMIAQVLAARHPDRVATLTSIFSTTGHARVGQPARSTLLRLAQPAARDLEQHVARHLAMLRHIGSPTLAFDEPLERAAAAEAWRRSDGSDRAARVARQIGAIQASGDRTPELRRVTAPTLVIHGDTDPMVHPSGGHATAQAIPGARHVELDGMAHHIAPDVLDRLVDLVVEHTGRAANQTATPPVDAERVGGTA</sequence>
<evidence type="ECO:0000256" key="7">
    <source>
        <dbReference type="ARBA" id="ARBA00023033"/>
    </source>
</evidence>
<dbReference type="PANTHER" id="PTHR43872:SF1">
    <property type="entry name" value="MONOOXYGENASE, PUTATIVE (AFU_ORTHOLOGUE AFUA_8G02570)-RELATED"/>
    <property type="match status" value="1"/>
</dbReference>
<reference evidence="12" key="2">
    <citation type="submission" date="2020-09" db="EMBL/GenBank/DDBJ databases">
        <authorList>
            <person name="Sun Q."/>
            <person name="Zhou Y."/>
        </authorList>
    </citation>
    <scope>NUCLEOTIDE SEQUENCE</scope>
    <source>
        <strain evidence="12">CGMCC 1.14988</strain>
    </source>
</reference>
<dbReference type="InterPro" id="IPR000073">
    <property type="entry name" value="AB_hydrolase_1"/>
</dbReference>
<comment type="caution">
    <text evidence="12">The sequence shown here is derived from an EMBL/GenBank/DDBJ whole genome shotgun (WGS) entry which is preliminary data.</text>
</comment>
<evidence type="ECO:0000256" key="2">
    <source>
        <dbReference type="ARBA" id="ARBA00010139"/>
    </source>
</evidence>
<dbReference type="RefSeq" id="WP_165404090.1">
    <property type="nucleotide sequence ID" value="NZ_BMHA01000012.1"/>
</dbReference>
<comment type="similarity">
    <text evidence="2">Belongs to the FAD-binding monooxygenase family.</text>
</comment>
<name>A0A8J3AAM2_9ACTN</name>
<dbReference type="InterPro" id="IPR029058">
    <property type="entry name" value="AB_hydrolase_fold"/>
</dbReference>
<keyword evidence="4" id="KW-0274">FAD</keyword>
<dbReference type="Gene3D" id="3.50.50.60">
    <property type="entry name" value="FAD/NAD(P)-binding domain"/>
    <property type="match status" value="2"/>
</dbReference>
<proteinExistence type="inferred from homology"/>